<gene>
    <name evidence="1" type="ORF">ACFOY0_04785</name>
</gene>
<evidence type="ECO:0000313" key="1">
    <source>
        <dbReference type="EMBL" id="MFC4390300.1"/>
    </source>
</evidence>
<proteinExistence type="predicted"/>
<dbReference type="GO" id="GO:0005524">
    <property type="term" value="F:ATP binding"/>
    <property type="evidence" value="ECO:0007669"/>
    <property type="project" value="UniProtKB-KW"/>
</dbReference>
<protein>
    <submittedName>
        <fullName evidence="1">ATP-binding protein</fullName>
    </submittedName>
</protein>
<reference evidence="2" key="1">
    <citation type="journal article" date="2019" name="Int. J. Syst. Evol. Microbiol.">
        <title>The Global Catalogue of Microorganisms (GCM) 10K type strain sequencing project: providing services to taxonomists for standard genome sequencing and annotation.</title>
        <authorList>
            <consortium name="The Broad Institute Genomics Platform"/>
            <consortium name="The Broad Institute Genome Sequencing Center for Infectious Disease"/>
            <person name="Wu L."/>
            <person name="Ma J."/>
        </authorList>
    </citation>
    <scope>NUCLEOTIDE SEQUENCE [LARGE SCALE GENOMIC DNA]</scope>
    <source>
        <strain evidence="2">CGMCC 1.15345</strain>
    </source>
</reference>
<evidence type="ECO:0000313" key="2">
    <source>
        <dbReference type="Proteomes" id="UP001595719"/>
    </source>
</evidence>
<accession>A0ABV8W2F9</accession>
<dbReference type="Pfam" id="PF13589">
    <property type="entry name" value="HATPase_c_3"/>
    <property type="match status" value="1"/>
</dbReference>
<keyword evidence="1" id="KW-0547">Nucleotide-binding</keyword>
<name>A0ABV8W2F9_9FLAO</name>
<comment type="caution">
    <text evidence="1">The sequence shown here is derived from an EMBL/GenBank/DDBJ whole genome shotgun (WGS) entry which is preliminary data.</text>
</comment>
<sequence>MNRKLTTNSRLVNELFANYISTFTAFCELLNNSIQAKSKNIWIDIDYTLETEIHPLLIKKISVKDDGNGVHMSDIEKKLLDIGTANKDGGKGIGRFASFQIGQEIEIETIGYSQEENTFTETYIPLSFNSFGKNINVSEIELATKENILKGNNHNTYYKVTISNLYPHTTTENEPKKKIIDKFLKDNISDAIFERYPLKIFNKEVTFHINGKALNPNDFVIDKPIKLAKTYTDTKGKEHKVLFDFMQIKKMDKIKVFLTAQNAGLNTIAGSLEYDASWLSPKIGGWFIYVSSSTLSSDIYRNIDLDDLDPDWRKVREFIKDKLNTFFKDRNFEFDNFSDNLKNDDYYPYKERASSKSKVILFDKLAYLVEDKYHILKDNNQLREIIYPLIDRTISNGELNNILRSVLKLNNKMISKFSDLLEKTDLDNIVEFSDKVASKIEDIEFLEKLVYSEISKNVKERKELHKFLERMLWVFGEEYSESTKLLSDKNLEKNLTQLRDDCLIFKPSKDGDNINVIDEKPVKSITDLFMYNERVLDAKRREVLVVELKAPKVKISPKEIEQVMKYAREIEKLDASSSNIHYKILLISSKINSDAEFQIKGNQRNEDNPYFYFRNENKNIEIWIMKWSDLLENVKRKLKYMSAILNTKDIDVQEKAEKDFADIEFSKVSSSLKRVAMS</sequence>
<dbReference type="EMBL" id="JBHSCO010000001">
    <property type="protein sequence ID" value="MFC4390300.1"/>
    <property type="molecule type" value="Genomic_DNA"/>
</dbReference>
<keyword evidence="2" id="KW-1185">Reference proteome</keyword>
<dbReference type="Proteomes" id="UP001595719">
    <property type="component" value="Unassembled WGS sequence"/>
</dbReference>
<keyword evidence="1" id="KW-0067">ATP-binding</keyword>
<organism evidence="1 2">
    <name type="scientific">Flavobacterium quisquiliarum</name>
    <dbReference type="NCBI Taxonomy" id="1834436"/>
    <lineage>
        <taxon>Bacteria</taxon>
        <taxon>Pseudomonadati</taxon>
        <taxon>Bacteroidota</taxon>
        <taxon>Flavobacteriia</taxon>
        <taxon>Flavobacteriales</taxon>
        <taxon>Flavobacteriaceae</taxon>
        <taxon>Flavobacterium</taxon>
    </lineage>
</organism>
<dbReference type="RefSeq" id="WP_219071559.1">
    <property type="nucleotide sequence ID" value="NZ_JBHSCO010000001.1"/>
</dbReference>